<dbReference type="AlphaFoldDB" id="A0A5C6EJ98"/>
<gene>
    <name evidence="1" type="ORF">Poly51_48020</name>
</gene>
<dbReference type="RefSeq" id="WP_146460503.1">
    <property type="nucleotide sequence ID" value="NZ_SJPW01000006.1"/>
</dbReference>
<evidence type="ECO:0000313" key="2">
    <source>
        <dbReference type="Proteomes" id="UP000318288"/>
    </source>
</evidence>
<sequence>MGVWGPRTFDSDIACDWLEDLWDSDAIAFFDHCLDLTDHTSESGRVNQLGMLACVGVVCTAEMLRGLLFGAREGLPDSAHRWLEENQNLDVLVQSLVPDTIEALNRVLASESEMYLRWDDADDDIETWRLQIESLKQELRLRV</sequence>
<name>A0A5C6EJ98_9BACT</name>
<comment type="caution">
    <text evidence="1">The sequence shown here is derived from an EMBL/GenBank/DDBJ whole genome shotgun (WGS) entry which is preliminary data.</text>
</comment>
<dbReference type="EMBL" id="SJPW01000006">
    <property type="protein sequence ID" value="TWU48898.1"/>
    <property type="molecule type" value="Genomic_DNA"/>
</dbReference>
<dbReference type="OrthoDB" id="191350at2"/>
<evidence type="ECO:0000313" key="1">
    <source>
        <dbReference type="EMBL" id="TWU48898.1"/>
    </source>
</evidence>
<organism evidence="1 2">
    <name type="scientific">Rubripirellula tenax</name>
    <dbReference type="NCBI Taxonomy" id="2528015"/>
    <lineage>
        <taxon>Bacteria</taxon>
        <taxon>Pseudomonadati</taxon>
        <taxon>Planctomycetota</taxon>
        <taxon>Planctomycetia</taxon>
        <taxon>Pirellulales</taxon>
        <taxon>Pirellulaceae</taxon>
        <taxon>Rubripirellula</taxon>
    </lineage>
</organism>
<dbReference type="Pfam" id="PF14078">
    <property type="entry name" value="DUF4259"/>
    <property type="match status" value="1"/>
</dbReference>
<evidence type="ECO:0008006" key="3">
    <source>
        <dbReference type="Google" id="ProtNLM"/>
    </source>
</evidence>
<protein>
    <recommendedName>
        <fullName evidence="3">DUF4259 domain-containing protein</fullName>
    </recommendedName>
</protein>
<keyword evidence="2" id="KW-1185">Reference proteome</keyword>
<dbReference type="Proteomes" id="UP000318288">
    <property type="component" value="Unassembled WGS sequence"/>
</dbReference>
<dbReference type="InterPro" id="IPR025355">
    <property type="entry name" value="DUF4259"/>
</dbReference>
<reference evidence="1 2" key="1">
    <citation type="submission" date="2019-02" db="EMBL/GenBank/DDBJ databases">
        <title>Deep-cultivation of Planctomycetes and their phenomic and genomic characterization uncovers novel biology.</title>
        <authorList>
            <person name="Wiegand S."/>
            <person name="Jogler M."/>
            <person name="Boedeker C."/>
            <person name="Pinto D."/>
            <person name="Vollmers J."/>
            <person name="Rivas-Marin E."/>
            <person name="Kohn T."/>
            <person name="Peeters S.H."/>
            <person name="Heuer A."/>
            <person name="Rast P."/>
            <person name="Oberbeckmann S."/>
            <person name="Bunk B."/>
            <person name="Jeske O."/>
            <person name="Meyerdierks A."/>
            <person name="Storesund J.E."/>
            <person name="Kallscheuer N."/>
            <person name="Luecker S."/>
            <person name="Lage O.M."/>
            <person name="Pohl T."/>
            <person name="Merkel B.J."/>
            <person name="Hornburger P."/>
            <person name="Mueller R.-W."/>
            <person name="Bruemmer F."/>
            <person name="Labrenz M."/>
            <person name="Spormann A.M."/>
            <person name="Op Den Camp H."/>
            <person name="Overmann J."/>
            <person name="Amann R."/>
            <person name="Jetten M.S.M."/>
            <person name="Mascher T."/>
            <person name="Medema M.H."/>
            <person name="Devos D.P."/>
            <person name="Kaster A.-K."/>
            <person name="Ovreas L."/>
            <person name="Rohde M."/>
            <person name="Galperin M.Y."/>
            <person name="Jogler C."/>
        </authorList>
    </citation>
    <scope>NUCLEOTIDE SEQUENCE [LARGE SCALE GENOMIC DNA]</scope>
    <source>
        <strain evidence="1 2">Poly51</strain>
    </source>
</reference>
<accession>A0A5C6EJ98</accession>
<proteinExistence type="predicted"/>